<comment type="caution">
    <text evidence="6">The sequence shown here is derived from an EMBL/GenBank/DDBJ whole genome shotgun (WGS) entry which is preliminary data.</text>
</comment>
<dbReference type="Pfam" id="PF07508">
    <property type="entry name" value="Recombinase"/>
    <property type="match status" value="1"/>
</dbReference>
<evidence type="ECO:0000256" key="3">
    <source>
        <dbReference type="SAM" id="MobiDB-lite"/>
    </source>
</evidence>
<accession>A0A366D6Q5</accession>
<dbReference type="STRING" id="1210090.GCA_001613185_03917"/>
<dbReference type="InterPro" id="IPR006119">
    <property type="entry name" value="Resolv_N"/>
</dbReference>
<evidence type="ECO:0000256" key="1">
    <source>
        <dbReference type="ARBA" id="ARBA00023125"/>
    </source>
</evidence>
<name>A0A366D6Q5_9NOCA</name>
<keyword evidence="2" id="KW-0233">DNA recombination</keyword>
<organism evidence="6 7">
    <name type="scientific">Nocardia puris</name>
    <dbReference type="NCBI Taxonomy" id="208602"/>
    <lineage>
        <taxon>Bacteria</taxon>
        <taxon>Bacillati</taxon>
        <taxon>Actinomycetota</taxon>
        <taxon>Actinomycetes</taxon>
        <taxon>Mycobacteriales</taxon>
        <taxon>Nocardiaceae</taxon>
        <taxon>Nocardia</taxon>
    </lineage>
</organism>
<feature type="domain" description="Recombinase" evidence="5">
    <location>
        <begin position="161"/>
        <end position="297"/>
    </location>
</feature>
<dbReference type="Proteomes" id="UP000252586">
    <property type="component" value="Unassembled WGS sequence"/>
</dbReference>
<dbReference type="PROSITE" id="PS51736">
    <property type="entry name" value="RECOMBINASES_3"/>
    <property type="match status" value="1"/>
</dbReference>
<feature type="compositionally biased region" description="Basic and acidic residues" evidence="3">
    <location>
        <begin position="528"/>
        <end position="544"/>
    </location>
</feature>
<dbReference type="PANTHER" id="PTHR30461">
    <property type="entry name" value="DNA-INVERTASE FROM LAMBDOID PROPHAGE"/>
    <property type="match status" value="1"/>
</dbReference>
<keyword evidence="1" id="KW-0238">DNA-binding</keyword>
<dbReference type="InterPro" id="IPR025827">
    <property type="entry name" value="Zn_ribbon_recom_dom"/>
</dbReference>
<dbReference type="CDD" id="cd00338">
    <property type="entry name" value="Ser_Recombinase"/>
    <property type="match status" value="1"/>
</dbReference>
<sequence>MEPQLRALLVARLSVMTDESTSPTRQLEHGRNVLTARGWSEAGTAVDLDVSATKYSPFDRPELGNWLKNRSHEFDVIVVWRLDRLVRSSKDLADLIHWCGENGKSLVSATEGFDLSTPFGKAMATIIAALGELEAGTLSTRVKDSHNALRKMDRWSGGQPPYGYRIVEHERAGKTLEIDPVSSKAVRIMGEMTLAGKSQWEIAARLTADGLPTPARYYHKEGAKRKTPVSDVWNQSSVGKILGSPATQGYKLIGASKKERRLARGSDGMPIRYTPTGIFSDEEWTQIQEKLRNRSRTRERSHGAAPLLGVVYCERCGDRLYRVITSNPNGRKYSYYRCVPKTGKPRCEGASFSESAVQELLDALVFEELAALPVTERKFIPGEDHTDELQAVDRAMTGIRDERDTGLYDYEGGHDEYMERLTALVEKRKILQSLPHREAQYIDEPTGETYAQAYERMDQEERRTLLLNAGIRLYIHSMAPPSWRIHIPEDAMSKALDIPEADLSQLRTDYLNRPPTPEEEAQTQNPHPEWDAVRTAERYGEDQE</sequence>
<dbReference type="GO" id="GO:0000150">
    <property type="term" value="F:DNA strand exchange activity"/>
    <property type="evidence" value="ECO:0007669"/>
    <property type="project" value="InterPro"/>
</dbReference>
<gene>
    <name evidence="6" type="ORF">DFR74_114209</name>
</gene>
<evidence type="ECO:0000256" key="2">
    <source>
        <dbReference type="ARBA" id="ARBA00023172"/>
    </source>
</evidence>
<dbReference type="Gene3D" id="3.40.50.1390">
    <property type="entry name" value="Resolvase, N-terminal catalytic domain"/>
    <property type="match status" value="1"/>
</dbReference>
<feature type="region of interest" description="Disordered" evidence="3">
    <location>
        <begin position="506"/>
        <end position="544"/>
    </location>
</feature>
<dbReference type="OrthoDB" id="4367319at2"/>
<dbReference type="EMBL" id="QNRE01000014">
    <property type="protein sequence ID" value="RBO85666.1"/>
    <property type="molecule type" value="Genomic_DNA"/>
</dbReference>
<evidence type="ECO:0000259" key="5">
    <source>
        <dbReference type="PROSITE" id="PS51737"/>
    </source>
</evidence>
<reference evidence="6 7" key="1">
    <citation type="submission" date="2018-06" db="EMBL/GenBank/DDBJ databases">
        <title>Genomic Encyclopedia of Type Strains, Phase IV (KMG-IV): sequencing the most valuable type-strain genomes for metagenomic binning, comparative biology and taxonomic classification.</title>
        <authorList>
            <person name="Goeker M."/>
        </authorList>
    </citation>
    <scope>NUCLEOTIDE SEQUENCE [LARGE SCALE GENOMIC DNA]</scope>
    <source>
        <strain evidence="6 7">DSM 44599</strain>
    </source>
</reference>
<proteinExistence type="predicted"/>
<dbReference type="AlphaFoldDB" id="A0A366D6Q5"/>
<feature type="domain" description="Resolvase/invertase-type recombinase catalytic" evidence="4">
    <location>
        <begin position="8"/>
        <end position="153"/>
    </location>
</feature>
<dbReference type="Pfam" id="PF00239">
    <property type="entry name" value="Resolvase"/>
    <property type="match status" value="1"/>
</dbReference>
<dbReference type="Gene3D" id="3.90.1750.20">
    <property type="entry name" value="Putative Large Serine Recombinase, Chain B, Domain 2"/>
    <property type="match status" value="1"/>
</dbReference>
<evidence type="ECO:0000313" key="6">
    <source>
        <dbReference type="EMBL" id="RBO85666.1"/>
    </source>
</evidence>
<keyword evidence="7" id="KW-1185">Reference proteome</keyword>
<dbReference type="InterPro" id="IPR038109">
    <property type="entry name" value="DNA_bind_recomb_sf"/>
</dbReference>
<protein>
    <submittedName>
        <fullName evidence="6">DNA invertase Pin-like site-specific DNA recombinase</fullName>
    </submittedName>
</protein>
<dbReference type="SUPFAM" id="SSF53041">
    <property type="entry name" value="Resolvase-like"/>
    <property type="match status" value="1"/>
</dbReference>
<dbReference type="PROSITE" id="PS51737">
    <property type="entry name" value="RECOMBINASE_DNA_BIND"/>
    <property type="match status" value="1"/>
</dbReference>
<evidence type="ECO:0000259" key="4">
    <source>
        <dbReference type="PROSITE" id="PS51736"/>
    </source>
</evidence>
<dbReference type="InterPro" id="IPR050639">
    <property type="entry name" value="SSR_resolvase"/>
</dbReference>
<dbReference type="InterPro" id="IPR036162">
    <property type="entry name" value="Resolvase-like_N_sf"/>
</dbReference>
<dbReference type="InterPro" id="IPR011109">
    <property type="entry name" value="DNA_bind_recombinase_dom"/>
</dbReference>
<dbReference type="GO" id="GO:0003677">
    <property type="term" value="F:DNA binding"/>
    <property type="evidence" value="ECO:0007669"/>
    <property type="project" value="UniProtKB-KW"/>
</dbReference>
<evidence type="ECO:0000313" key="7">
    <source>
        <dbReference type="Proteomes" id="UP000252586"/>
    </source>
</evidence>
<dbReference type="Pfam" id="PF13408">
    <property type="entry name" value="Zn_ribbon_recom"/>
    <property type="match status" value="1"/>
</dbReference>
<dbReference type="SMART" id="SM00857">
    <property type="entry name" value="Resolvase"/>
    <property type="match status" value="1"/>
</dbReference>
<dbReference type="PANTHER" id="PTHR30461:SF2">
    <property type="entry name" value="SERINE RECOMBINASE PINE-RELATED"/>
    <property type="match status" value="1"/>
</dbReference>